<dbReference type="Proteomes" id="UP001187192">
    <property type="component" value="Unassembled WGS sequence"/>
</dbReference>
<proteinExistence type="predicted"/>
<evidence type="ECO:0000313" key="2">
    <source>
        <dbReference type="Proteomes" id="UP001187192"/>
    </source>
</evidence>
<organism evidence="1 2">
    <name type="scientific">Ficus carica</name>
    <name type="common">Common fig</name>
    <dbReference type="NCBI Taxonomy" id="3494"/>
    <lineage>
        <taxon>Eukaryota</taxon>
        <taxon>Viridiplantae</taxon>
        <taxon>Streptophyta</taxon>
        <taxon>Embryophyta</taxon>
        <taxon>Tracheophyta</taxon>
        <taxon>Spermatophyta</taxon>
        <taxon>Magnoliopsida</taxon>
        <taxon>eudicotyledons</taxon>
        <taxon>Gunneridae</taxon>
        <taxon>Pentapetalae</taxon>
        <taxon>rosids</taxon>
        <taxon>fabids</taxon>
        <taxon>Rosales</taxon>
        <taxon>Moraceae</taxon>
        <taxon>Ficeae</taxon>
        <taxon>Ficus</taxon>
    </lineage>
</organism>
<dbReference type="EMBL" id="BTGU01000493">
    <property type="protein sequence ID" value="GMN67723.1"/>
    <property type="molecule type" value="Genomic_DNA"/>
</dbReference>
<evidence type="ECO:0000313" key="1">
    <source>
        <dbReference type="EMBL" id="GMN67723.1"/>
    </source>
</evidence>
<gene>
    <name evidence="1" type="ORF">TIFTF001_036784</name>
</gene>
<reference evidence="1" key="1">
    <citation type="submission" date="2023-07" db="EMBL/GenBank/DDBJ databases">
        <title>draft genome sequence of fig (Ficus carica).</title>
        <authorList>
            <person name="Takahashi T."/>
            <person name="Nishimura K."/>
        </authorList>
    </citation>
    <scope>NUCLEOTIDE SEQUENCE</scope>
</reference>
<accession>A0AA88E5Y6</accession>
<name>A0AA88E5Y6_FICCA</name>
<dbReference type="AlphaFoldDB" id="A0AA88E5Y6"/>
<comment type="caution">
    <text evidence="1">The sequence shown here is derived from an EMBL/GenBank/DDBJ whole genome shotgun (WGS) entry which is preliminary data.</text>
</comment>
<protein>
    <submittedName>
        <fullName evidence="1">Uncharacterized protein</fullName>
    </submittedName>
</protein>
<keyword evidence="2" id="KW-1185">Reference proteome</keyword>
<sequence>MLGGIRIQLQPLVGAFQRPQARSWPKDQLLNSPDSEDEKLTLDWCVQGRVSGELRDAGSRVNLLTKSRVSLLL</sequence>